<dbReference type="Gene3D" id="3.40.50.1820">
    <property type="entry name" value="alpha/beta hydrolase"/>
    <property type="match status" value="1"/>
</dbReference>
<dbReference type="AlphaFoldDB" id="A0A0R1HM52"/>
<dbReference type="InterPro" id="IPR029058">
    <property type="entry name" value="AB_hydrolase_fold"/>
</dbReference>
<dbReference type="SUPFAM" id="SSF53474">
    <property type="entry name" value="alpha/beta-Hydrolases"/>
    <property type="match status" value="1"/>
</dbReference>
<evidence type="ECO:0000259" key="1">
    <source>
        <dbReference type="Pfam" id="PF02230"/>
    </source>
</evidence>
<feature type="domain" description="Phospholipase/carboxylesterase/thioesterase" evidence="1">
    <location>
        <begin position="77"/>
        <end position="202"/>
    </location>
</feature>
<keyword evidence="3" id="KW-1185">Reference proteome</keyword>
<sequence>MSDAQTAFFPGESDKAPVLMLHGTGGDETDLLPIASFLAPDSPKLGIRGRIHENGANRYFKHTDDGGFDLDNLSTETDWLLSTIVTESAKHGIDPKQLLVLGFSNGANVAAYAWLHKKAPFKTAILLHPMMLDPQASAANLNGVATFLTHGDVDPIVSSANFTGLRRQLTDAGAAVEAYTGHQSHQLTRAELSAAKTWLDKTGRLVLSH</sequence>
<dbReference type="InterPro" id="IPR003140">
    <property type="entry name" value="PLipase/COase/thioEstase"/>
</dbReference>
<accession>A0A0R1HM52</accession>
<gene>
    <name evidence="2" type="ORF">FC96_GL002371</name>
</gene>
<reference evidence="2 3" key="1">
    <citation type="journal article" date="2015" name="Genome Announc.">
        <title>Expanding the biotechnology potential of lactobacilli through comparative genomics of 213 strains and associated genera.</title>
        <authorList>
            <person name="Sun Z."/>
            <person name="Harris H.M."/>
            <person name="McCann A."/>
            <person name="Guo C."/>
            <person name="Argimon S."/>
            <person name="Zhang W."/>
            <person name="Yang X."/>
            <person name="Jeffery I.B."/>
            <person name="Cooney J.C."/>
            <person name="Kagawa T.F."/>
            <person name="Liu W."/>
            <person name="Song Y."/>
            <person name="Salvetti E."/>
            <person name="Wrobel A."/>
            <person name="Rasinkangas P."/>
            <person name="Parkhill J."/>
            <person name="Rea M.C."/>
            <person name="O'Sullivan O."/>
            <person name="Ritari J."/>
            <person name="Douillard F.P."/>
            <person name="Paul Ross R."/>
            <person name="Yang R."/>
            <person name="Briner A.E."/>
            <person name="Felis G.E."/>
            <person name="de Vos W.M."/>
            <person name="Barrangou R."/>
            <person name="Klaenhammer T.R."/>
            <person name="Caufield P.W."/>
            <person name="Cui Y."/>
            <person name="Zhang H."/>
            <person name="O'Toole P.W."/>
        </authorList>
    </citation>
    <scope>NUCLEOTIDE SEQUENCE [LARGE SCALE GENOMIC DNA]</scope>
    <source>
        <strain evidence="2 3">JCM 15530</strain>
    </source>
</reference>
<dbReference type="Proteomes" id="UP000050911">
    <property type="component" value="Unassembled WGS sequence"/>
</dbReference>
<dbReference type="GO" id="GO:0016787">
    <property type="term" value="F:hydrolase activity"/>
    <property type="evidence" value="ECO:0007669"/>
    <property type="project" value="InterPro"/>
</dbReference>
<proteinExistence type="predicted"/>
<dbReference type="STRING" id="1302272.FC96_GL002371"/>
<name>A0A0R1HM52_9LACO</name>
<dbReference type="RefSeq" id="WP_056942802.1">
    <property type="nucleotide sequence ID" value="NZ_AZCX01000007.1"/>
</dbReference>
<organism evidence="2 3">
    <name type="scientific">Secundilactobacillus kimchicus JCM 15530</name>
    <dbReference type="NCBI Taxonomy" id="1302272"/>
    <lineage>
        <taxon>Bacteria</taxon>
        <taxon>Bacillati</taxon>
        <taxon>Bacillota</taxon>
        <taxon>Bacilli</taxon>
        <taxon>Lactobacillales</taxon>
        <taxon>Lactobacillaceae</taxon>
        <taxon>Secundilactobacillus</taxon>
    </lineage>
</organism>
<evidence type="ECO:0000313" key="3">
    <source>
        <dbReference type="Proteomes" id="UP000050911"/>
    </source>
</evidence>
<dbReference type="PATRIC" id="fig|1302272.5.peg.2422"/>
<dbReference type="Pfam" id="PF02230">
    <property type="entry name" value="Abhydrolase_2"/>
    <property type="match status" value="1"/>
</dbReference>
<evidence type="ECO:0000313" key="2">
    <source>
        <dbReference type="EMBL" id="KRK47648.1"/>
    </source>
</evidence>
<protein>
    <recommendedName>
        <fullName evidence="1">Phospholipase/carboxylesterase/thioesterase domain-containing protein</fullName>
    </recommendedName>
</protein>
<comment type="caution">
    <text evidence="2">The sequence shown here is derived from an EMBL/GenBank/DDBJ whole genome shotgun (WGS) entry which is preliminary data.</text>
</comment>
<dbReference type="EMBL" id="AZCX01000007">
    <property type="protein sequence ID" value="KRK47648.1"/>
    <property type="molecule type" value="Genomic_DNA"/>
</dbReference>